<feature type="transmembrane region" description="Helical" evidence="7">
    <location>
        <begin position="393"/>
        <end position="417"/>
    </location>
</feature>
<sequence>NVHDKGGSKRQLLKMMLITVQLLLIILITSLDFTSSDLGCPDFCTCKWKSGKKTVECIKKDLLVIPDNLDSTTQVLDFASNKLRILENELFFNKKMVHLQRIYLPRCLISTIEDRAFKDLTNLVELDLSENLLEAIPTPIFSDIPSLMRLSLKQNRFKKLNENAFSSLIYLNTLEISNCQLIEIHEKAFQGLHSIEWLHLDGNRLNSIKGNEVFPESLKGVQLYNNPWECDCHISDFHDWLIHFKIPLSVDPVCSGPSRLEGKIIKTVKSSELACLPDISPTTFYLELSEGKNVSLVCHVNAIPEAKVSWLFHGQILQNDSIVAPGVHLIYFIEEGTENKKSELYLFNTNINDNGTFICNAENAAGKAQANFTIRVILKKEPIVIIVSLSFEYLLALIVAAGTVLLLLAMIVIVLILKCLRKQRHKKHVEVRDTSGQENSEKEFSDQSKVSTMYSVKIDTSASTSSDNITMQAPFEVKQIYRRSSINPVRSPTTLTRYQVEQNPDIITGTRIGYRENGDGEDGHTRRFSGSDHESFTIRSAECPGKIFGTDHRVMDSEGYPTDFGLPRVPRKTNENFYRTLPNNRMKYHSAANPAARFSREAEFLSRSTQATSYDHFHTDIRYTADGYPERIDKFDSLSSSPPDSFRSESAVPKAAQGCRTVRCADNIHVVKQFGVTKRSASAQTDGGDDLRNDNKEGHFSALNEEDDALTASPDEGYGGEPSVV</sequence>
<dbReference type="AlphaFoldDB" id="A0AAW1USS9"/>
<evidence type="ECO:0000256" key="7">
    <source>
        <dbReference type="SAM" id="Phobius"/>
    </source>
</evidence>
<evidence type="ECO:0000313" key="9">
    <source>
        <dbReference type="EMBL" id="KAK9885565.1"/>
    </source>
</evidence>
<feature type="domain" description="Ig-like" evidence="8">
    <location>
        <begin position="277"/>
        <end position="373"/>
    </location>
</feature>
<feature type="compositionally biased region" description="Low complexity" evidence="6">
    <location>
        <begin position="637"/>
        <end position="650"/>
    </location>
</feature>
<dbReference type="Pfam" id="PF13855">
    <property type="entry name" value="LRR_8"/>
    <property type="match status" value="1"/>
</dbReference>
<gene>
    <name evidence="9" type="ORF">WA026_012318</name>
</gene>
<feature type="region of interest" description="Disordered" evidence="6">
    <location>
        <begin position="510"/>
        <end position="535"/>
    </location>
</feature>
<keyword evidence="7" id="KW-0812">Transmembrane</keyword>
<proteinExistence type="predicted"/>
<feature type="region of interest" description="Disordered" evidence="6">
    <location>
        <begin position="677"/>
        <end position="725"/>
    </location>
</feature>
<dbReference type="PANTHER" id="PTHR24366">
    <property type="entry name" value="IG(IMMUNOGLOBULIN) AND LRR(LEUCINE RICH REPEAT) DOMAINS"/>
    <property type="match status" value="1"/>
</dbReference>
<evidence type="ECO:0000256" key="1">
    <source>
        <dbReference type="ARBA" id="ARBA00022614"/>
    </source>
</evidence>
<keyword evidence="5" id="KW-0325">Glycoprotein</keyword>
<dbReference type="SUPFAM" id="SSF48726">
    <property type="entry name" value="Immunoglobulin"/>
    <property type="match status" value="1"/>
</dbReference>
<dbReference type="InterPro" id="IPR036179">
    <property type="entry name" value="Ig-like_dom_sf"/>
</dbReference>
<feature type="compositionally biased region" description="Basic and acidic residues" evidence="6">
    <location>
        <begin position="513"/>
        <end position="535"/>
    </location>
</feature>
<dbReference type="SUPFAM" id="SSF52058">
    <property type="entry name" value="L domain-like"/>
    <property type="match status" value="1"/>
</dbReference>
<dbReference type="Gene3D" id="2.60.40.10">
    <property type="entry name" value="Immunoglobulins"/>
    <property type="match status" value="1"/>
</dbReference>
<dbReference type="InterPro" id="IPR003599">
    <property type="entry name" value="Ig_sub"/>
</dbReference>
<evidence type="ECO:0000259" key="8">
    <source>
        <dbReference type="PROSITE" id="PS50835"/>
    </source>
</evidence>
<dbReference type="PANTHER" id="PTHR24366:SF136">
    <property type="entry name" value="KEKKON 1, ISOFORM B"/>
    <property type="match status" value="1"/>
</dbReference>
<reference evidence="9 10" key="1">
    <citation type="submission" date="2023-03" db="EMBL/GenBank/DDBJ databases">
        <title>Genome insight into feeding habits of ladybird beetles.</title>
        <authorList>
            <person name="Li H.-S."/>
            <person name="Huang Y.-H."/>
            <person name="Pang H."/>
        </authorList>
    </citation>
    <scope>NUCLEOTIDE SEQUENCE [LARGE SCALE GENOMIC DNA]</scope>
    <source>
        <strain evidence="9">SYSU_2023b</strain>
        <tissue evidence="9">Whole body</tissue>
    </source>
</reference>
<keyword evidence="2" id="KW-0732">Signal</keyword>
<feature type="region of interest" description="Disordered" evidence="6">
    <location>
        <begin position="634"/>
        <end position="653"/>
    </location>
</feature>
<dbReference type="InterPro" id="IPR000483">
    <property type="entry name" value="Cys-rich_flank_reg_C"/>
</dbReference>
<organism evidence="9 10">
    <name type="scientific">Henosepilachna vigintioctopunctata</name>
    <dbReference type="NCBI Taxonomy" id="420089"/>
    <lineage>
        <taxon>Eukaryota</taxon>
        <taxon>Metazoa</taxon>
        <taxon>Ecdysozoa</taxon>
        <taxon>Arthropoda</taxon>
        <taxon>Hexapoda</taxon>
        <taxon>Insecta</taxon>
        <taxon>Pterygota</taxon>
        <taxon>Neoptera</taxon>
        <taxon>Endopterygota</taxon>
        <taxon>Coleoptera</taxon>
        <taxon>Polyphaga</taxon>
        <taxon>Cucujiformia</taxon>
        <taxon>Coccinelloidea</taxon>
        <taxon>Coccinellidae</taxon>
        <taxon>Epilachninae</taxon>
        <taxon>Epilachnini</taxon>
        <taxon>Henosepilachna</taxon>
    </lineage>
</organism>
<dbReference type="EMBL" id="JARQZJ010000096">
    <property type="protein sequence ID" value="KAK9885565.1"/>
    <property type="molecule type" value="Genomic_DNA"/>
</dbReference>
<dbReference type="Gene3D" id="3.80.10.10">
    <property type="entry name" value="Ribonuclease Inhibitor"/>
    <property type="match status" value="2"/>
</dbReference>
<dbReference type="InterPro" id="IPR007110">
    <property type="entry name" value="Ig-like_dom"/>
</dbReference>
<dbReference type="SMART" id="SM00369">
    <property type="entry name" value="LRR_TYP"/>
    <property type="match status" value="6"/>
</dbReference>
<keyword evidence="7" id="KW-0472">Membrane</keyword>
<dbReference type="FunFam" id="3.80.10.10:FF:000082">
    <property type="entry name" value="Leucine-rich repeat-containing 24"/>
    <property type="match status" value="1"/>
</dbReference>
<keyword evidence="10" id="KW-1185">Reference proteome</keyword>
<feature type="non-terminal residue" evidence="9">
    <location>
        <position position="1"/>
    </location>
</feature>
<dbReference type="InterPro" id="IPR003591">
    <property type="entry name" value="Leu-rich_rpt_typical-subtyp"/>
</dbReference>
<dbReference type="Pfam" id="PF07679">
    <property type="entry name" value="I-set"/>
    <property type="match status" value="1"/>
</dbReference>
<dbReference type="Proteomes" id="UP001431783">
    <property type="component" value="Unassembled WGS sequence"/>
</dbReference>
<dbReference type="PROSITE" id="PS50835">
    <property type="entry name" value="IG_LIKE"/>
    <property type="match status" value="1"/>
</dbReference>
<evidence type="ECO:0000313" key="10">
    <source>
        <dbReference type="Proteomes" id="UP001431783"/>
    </source>
</evidence>
<dbReference type="SMART" id="SM00409">
    <property type="entry name" value="IG"/>
    <property type="match status" value="1"/>
</dbReference>
<dbReference type="InterPro" id="IPR032675">
    <property type="entry name" value="LRR_dom_sf"/>
</dbReference>
<comment type="caution">
    <text evidence="9">The sequence shown here is derived from an EMBL/GenBank/DDBJ whole genome shotgun (WGS) entry which is preliminary data.</text>
</comment>
<keyword evidence="4" id="KW-1015">Disulfide bond</keyword>
<dbReference type="SMART" id="SM00408">
    <property type="entry name" value="IGc2"/>
    <property type="match status" value="1"/>
</dbReference>
<evidence type="ECO:0000256" key="3">
    <source>
        <dbReference type="ARBA" id="ARBA00022737"/>
    </source>
</evidence>
<accession>A0AAW1USS9</accession>
<dbReference type="CDD" id="cd12087">
    <property type="entry name" value="TM_EGFR-like"/>
    <property type="match status" value="1"/>
</dbReference>
<keyword evidence="7" id="KW-1133">Transmembrane helix</keyword>
<evidence type="ECO:0000256" key="4">
    <source>
        <dbReference type="ARBA" id="ARBA00023157"/>
    </source>
</evidence>
<feature type="transmembrane region" description="Helical" evidence="7">
    <location>
        <begin position="12"/>
        <end position="31"/>
    </location>
</feature>
<dbReference type="SMART" id="SM00082">
    <property type="entry name" value="LRRCT"/>
    <property type="match status" value="1"/>
</dbReference>
<dbReference type="InterPro" id="IPR013783">
    <property type="entry name" value="Ig-like_fold"/>
</dbReference>
<evidence type="ECO:0000256" key="2">
    <source>
        <dbReference type="ARBA" id="ARBA00022729"/>
    </source>
</evidence>
<name>A0AAW1USS9_9CUCU</name>
<dbReference type="GO" id="GO:0071944">
    <property type="term" value="C:cell periphery"/>
    <property type="evidence" value="ECO:0007669"/>
    <property type="project" value="UniProtKB-ARBA"/>
</dbReference>
<dbReference type="InterPro" id="IPR013098">
    <property type="entry name" value="Ig_I-set"/>
</dbReference>
<evidence type="ECO:0000256" key="5">
    <source>
        <dbReference type="ARBA" id="ARBA00023180"/>
    </source>
</evidence>
<keyword evidence="3" id="KW-0677">Repeat</keyword>
<keyword evidence="1" id="KW-0433">Leucine-rich repeat</keyword>
<feature type="compositionally biased region" description="Basic and acidic residues" evidence="6">
    <location>
        <begin position="689"/>
        <end position="699"/>
    </location>
</feature>
<evidence type="ECO:0000256" key="6">
    <source>
        <dbReference type="SAM" id="MobiDB-lite"/>
    </source>
</evidence>
<dbReference type="InterPro" id="IPR003598">
    <property type="entry name" value="Ig_sub2"/>
</dbReference>
<protein>
    <recommendedName>
        <fullName evidence="8">Ig-like domain-containing protein</fullName>
    </recommendedName>
</protein>
<dbReference type="InterPro" id="IPR001611">
    <property type="entry name" value="Leu-rich_rpt"/>
</dbReference>